<organism evidence="12 13">
    <name type="scientific">Algoriphagus locisalis</name>
    <dbReference type="NCBI Taxonomy" id="305507"/>
    <lineage>
        <taxon>Bacteria</taxon>
        <taxon>Pseudomonadati</taxon>
        <taxon>Bacteroidota</taxon>
        <taxon>Cytophagia</taxon>
        <taxon>Cytophagales</taxon>
        <taxon>Cyclobacteriaceae</taxon>
        <taxon>Algoriphagus</taxon>
    </lineage>
</organism>
<keyword evidence="13" id="KW-1185">Reference proteome</keyword>
<dbReference type="InterPro" id="IPR003305">
    <property type="entry name" value="CenC_carb-bd"/>
</dbReference>
<evidence type="ECO:0000256" key="4">
    <source>
        <dbReference type="ARBA" id="ARBA00022729"/>
    </source>
</evidence>
<evidence type="ECO:0000259" key="11">
    <source>
        <dbReference type="PROSITE" id="PS51760"/>
    </source>
</evidence>
<dbReference type="InterPro" id="IPR008979">
    <property type="entry name" value="Galactose-bd-like_sf"/>
</dbReference>
<feature type="domain" description="GH10" evidence="11">
    <location>
        <begin position="425"/>
        <end position="708"/>
    </location>
</feature>
<evidence type="ECO:0000256" key="9">
    <source>
        <dbReference type="ARBA" id="ARBA00023326"/>
    </source>
</evidence>
<dbReference type="EC" id="3.2.1.8" evidence="10"/>
<evidence type="ECO:0000256" key="7">
    <source>
        <dbReference type="ARBA" id="ARBA00023277"/>
    </source>
</evidence>
<evidence type="ECO:0000256" key="3">
    <source>
        <dbReference type="ARBA" id="ARBA00022651"/>
    </source>
</evidence>
<dbReference type="STRING" id="305507.SAMN04489724_4289"/>
<sequence>MKQLYNKYIGVLAVSIGLSSCVDYMDTNDYQVEKPANIAEQEVLNAMGTLGSYIDTIANPNFKLGGAIDMNQYSSRGLMYRLINSNFHEVTAGYGMKHGAIVQSNGNMNFDGVNATIEAASAAGTSIYGHTLVWHANQNAGYLNGLLAPLVVESPPFKNELDLTPLMSGSMEGWQTKGEVKHMENEGMGEGTSGIMLSAVSGSDPESVQLTTPPIPVIPGKPYEVIVYVKSDVPGQGGITFEGLENNQPAIDWMNTGTDSTSFGTDISWKEIRFTVNDVVGDSFQMHFNFGYEPNVNYSIDISNLYVYDPTGEPAINNLVADGDFENGNGWGGWGNGSSRGVTEDGMGFGGSGKAFSVTNPSKTAGFWEVQTSYDFAAPLNNGEEYKLSFWVKGDAEGIIRPELQSPNYSSNGFGQVGVTKEWKQVTLSTVATADDRIRFVISYGEFAGTVYLDNVVLSSANLSGGSTTLVYKTDEEKRSIVEGEFERWISGMLTTTKDYIKAWDIVNEPMDDANPSELKTGVGNTDLAADIFYWQDYLGKDYAVKAIELAEQYGNPDDLLFINDYNLEYSLEKCQGIIDYVNYIETKGVTVDGIGTQMHINIDSDKDKIVSMFKMLAATGKLVKVSELDVRVNTTTPTAEILQMQREMYKYVAEMYVQHVPEAQRYGITVWGVTDSPENANWLPGEKQGLWDLNLNRKPAYAGFAEGLEGM</sequence>
<dbReference type="InterPro" id="IPR017853">
    <property type="entry name" value="GH"/>
</dbReference>
<dbReference type="Pfam" id="PF02018">
    <property type="entry name" value="CBM_4_9"/>
    <property type="match status" value="1"/>
</dbReference>
<keyword evidence="4" id="KW-0732">Signal</keyword>
<dbReference type="GO" id="GO:0031176">
    <property type="term" value="F:endo-1,4-beta-xylanase activity"/>
    <property type="evidence" value="ECO:0007669"/>
    <property type="project" value="UniProtKB-EC"/>
</dbReference>
<keyword evidence="7 10" id="KW-0119">Carbohydrate metabolism</keyword>
<evidence type="ECO:0000256" key="5">
    <source>
        <dbReference type="ARBA" id="ARBA00022737"/>
    </source>
</evidence>
<dbReference type="PROSITE" id="PS51760">
    <property type="entry name" value="GH10_2"/>
    <property type="match status" value="1"/>
</dbReference>
<dbReference type="PROSITE" id="PS51257">
    <property type="entry name" value="PROKAR_LIPOPROTEIN"/>
    <property type="match status" value="1"/>
</dbReference>
<evidence type="ECO:0000256" key="1">
    <source>
        <dbReference type="ARBA" id="ARBA00000681"/>
    </source>
</evidence>
<dbReference type="GO" id="GO:0045493">
    <property type="term" value="P:xylan catabolic process"/>
    <property type="evidence" value="ECO:0007669"/>
    <property type="project" value="UniProtKB-KW"/>
</dbReference>
<gene>
    <name evidence="12" type="ORF">SAMN04489724_4289</name>
</gene>
<dbReference type="OrthoDB" id="1032269at2"/>
<reference evidence="13" key="1">
    <citation type="submission" date="2016-10" db="EMBL/GenBank/DDBJ databases">
        <authorList>
            <person name="Varghese N."/>
            <person name="Submissions S."/>
        </authorList>
    </citation>
    <scope>NUCLEOTIDE SEQUENCE [LARGE SCALE GENOMIC DNA]</scope>
    <source>
        <strain evidence="13">DSM 23445</strain>
    </source>
</reference>
<comment type="similarity">
    <text evidence="2 10">Belongs to the glycosyl hydrolase 10 (cellulase F) family.</text>
</comment>
<proteinExistence type="inferred from homology"/>
<accession>A0A1I7DQK6</accession>
<evidence type="ECO:0000313" key="13">
    <source>
        <dbReference type="Proteomes" id="UP000199673"/>
    </source>
</evidence>
<dbReference type="SUPFAM" id="SSF49785">
    <property type="entry name" value="Galactose-binding domain-like"/>
    <property type="match status" value="2"/>
</dbReference>
<evidence type="ECO:0000256" key="6">
    <source>
        <dbReference type="ARBA" id="ARBA00022801"/>
    </source>
</evidence>
<dbReference type="SMART" id="SM00633">
    <property type="entry name" value="Glyco_10"/>
    <property type="match status" value="1"/>
</dbReference>
<name>A0A1I7DQK6_9BACT</name>
<dbReference type="AlphaFoldDB" id="A0A1I7DQK6"/>
<comment type="catalytic activity">
    <reaction evidence="1 10">
        <text>Endohydrolysis of (1-&gt;4)-beta-D-xylosidic linkages in xylans.</text>
        <dbReference type="EC" id="3.2.1.8"/>
    </reaction>
</comment>
<evidence type="ECO:0000256" key="2">
    <source>
        <dbReference type="ARBA" id="ARBA00007495"/>
    </source>
</evidence>
<protein>
    <recommendedName>
        <fullName evidence="10">Beta-xylanase</fullName>
        <ecNumber evidence="10">3.2.1.8</ecNumber>
    </recommendedName>
</protein>
<dbReference type="PRINTS" id="PR00134">
    <property type="entry name" value="GLHYDRLASE10"/>
</dbReference>
<dbReference type="InterPro" id="IPR001000">
    <property type="entry name" value="GH10_dom"/>
</dbReference>
<dbReference type="RefSeq" id="WP_091697133.1">
    <property type="nucleotide sequence ID" value="NZ_FPBF01000007.1"/>
</dbReference>
<keyword evidence="3" id="KW-0858">Xylan degradation</keyword>
<dbReference type="Gene3D" id="2.60.120.260">
    <property type="entry name" value="Galactose-binding domain-like"/>
    <property type="match status" value="2"/>
</dbReference>
<keyword evidence="5" id="KW-0677">Repeat</keyword>
<dbReference type="Proteomes" id="UP000199673">
    <property type="component" value="Unassembled WGS sequence"/>
</dbReference>
<dbReference type="PANTHER" id="PTHR31490:SF88">
    <property type="entry name" value="BETA-XYLANASE"/>
    <property type="match status" value="1"/>
</dbReference>
<dbReference type="EMBL" id="FPBF01000007">
    <property type="protein sequence ID" value="SFU13904.1"/>
    <property type="molecule type" value="Genomic_DNA"/>
</dbReference>
<keyword evidence="9 10" id="KW-0624">Polysaccharide degradation</keyword>
<dbReference type="InterPro" id="IPR044846">
    <property type="entry name" value="GH10"/>
</dbReference>
<evidence type="ECO:0000256" key="10">
    <source>
        <dbReference type="RuleBase" id="RU361174"/>
    </source>
</evidence>
<dbReference type="SUPFAM" id="SSF51445">
    <property type="entry name" value="(Trans)glycosidases"/>
    <property type="match status" value="1"/>
</dbReference>
<dbReference type="PANTHER" id="PTHR31490">
    <property type="entry name" value="GLYCOSYL HYDROLASE"/>
    <property type="match status" value="1"/>
</dbReference>
<keyword evidence="6 10" id="KW-0378">Hydrolase</keyword>
<dbReference type="Pfam" id="PF00331">
    <property type="entry name" value="Glyco_hydro_10"/>
    <property type="match status" value="2"/>
</dbReference>
<dbReference type="Gene3D" id="3.20.20.80">
    <property type="entry name" value="Glycosidases"/>
    <property type="match status" value="2"/>
</dbReference>
<evidence type="ECO:0000256" key="8">
    <source>
        <dbReference type="ARBA" id="ARBA00023295"/>
    </source>
</evidence>
<keyword evidence="8 10" id="KW-0326">Glycosidase</keyword>
<evidence type="ECO:0000313" key="12">
    <source>
        <dbReference type="EMBL" id="SFU13904.1"/>
    </source>
</evidence>